<dbReference type="RefSeq" id="WP_171188443.1">
    <property type="nucleotide sequence ID" value="NZ_WTPX01000108.1"/>
</dbReference>
<dbReference type="Pfam" id="PF06439">
    <property type="entry name" value="3keto-disac_hyd"/>
    <property type="match status" value="1"/>
</dbReference>
<organism evidence="4 5">
    <name type="scientific">Alienimonas chondri</name>
    <dbReference type="NCBI Taxonomy" id="2681879"/>
    <lineage>
        <taxon>Bacteria</taxon>
        <taxon>Pseudomonadati</taxon>
        <taxon>Planctomycetota</taxon>
        <taxon>Planctomycetia</taxon>
        <taxon>Planctomycetales</taxon>
        <taxon>Planctomycetaceae</taxon>
        <taxon>Alienimonas</taxon>
    </lineage>
</organism>
<dbReference type="Gene3D" id="2.60.120.560">
    <property type="entry name" value="Exo-inulinase, domain 1"/>
    <property type="match status" value="1"/>
</dbReference>
<evidence type="ECO:0000256" key="2">
    <source>
        <dbReference type="SAM" id="SignalP"/>
    </source>
</evidence>
<name>A0ABX1VHI6_9PLAN</name>
<dbReference type="InterPro" id="IPR010496">
    <property type="entry name" value="AL/BT2_dom"/>
</dbReference>
<evidence type="ECO:0000256" key="1">
    <source>
        <dbReference type="SAM" id="MobiDB-lite"/>
    </source>
</evidence>
<feature type="chain" id="PRO_5046482735" description="3-keto-alpha-glucoside-1,2-lyase/3-keto-2-hydroxy-glucal hydratase domain-containing protein" evidence="2">
    <location>
        <begin position="20"/>
        <end position="280"/>
    </location>
</feature>
<reference evidence="4 5" key="1">
    <citation type="journal article" date="2020" name="Syst. Appl. Microbiol.">
        <title>Alienimonas chondri sp. nov., a novel planctomycete isolated from the biofilm of the red alga Chondrus crispus.</title>
        <authorList>
            <person name="Vitorino I."/>
            <person name="Albuquerque L."/>
            <person name="Wiegand S."/>
            <person name="Kallscheuer N."/>
            <person name="da Costa M.S."/>
            <person name="Lobo-da-Cunha A."/>
            <person name="Jogler C."/>
            <person name="Lage O.M."/>
        </authorList>
    </citation>
    <scope>NUCLEOTIDE SEQUENCE [LARGE SCALE GENOMIC DNA]</scope>
    <source>
        <strain evidence="4 5">LzC2</strain>
    </source>
</reference>
<keyword evidence="2" id="KW-0732">Signal</keyword>
<feature type="signal peptide" evidence="2">
    <location>
        <begin position="1"/>
        <end position="19"/>
    </location>
</feature>
<accession>A0ABX1VHI6</accession>
<evidence type="ECO:0000313" key="4">
    <source>
        <dbReference type="EMBL" id="NNJ26931.1"/>
    </source>
</evidence>
<dbReference type="Proteomes" id="UP000609651">
    <property type="component" value="Unassembled WGS sequence"/>
</dbReference>
<evidence type="ECO:0000313" key="5">
    <source>
        <dbReference type="Proteomes" id="UP000609651"/>
    </source>
</evidence>
<sequence>MFVAPLLVAALFVPPTAESAPAPDGPTAAAVPPATGAPPATGEPAAPGEPAATDEEKPKWRSLFDGKSLDGWVVTEFGGQGDVAVEDGAIVLPFGNNVTGVTVSEAVGKTLPGTNYVLELEAKRVSGNDFFCGLTLPVWSPKDEKASHATLILGGWGGGLVGLSSINRFDASENPTTTYHRFEDGAWYKVRVEVTKSGVRALLDGEELFAADIRDSLISTRSEVNLSKPLGIATYITTGAIRGVRIRPLSEEEIAAVDKACEPFDPTGGDRPVNEFGEKN</sequence>
<gene>
    <name evidence="4" type="ORF">LzC2_30270</name>
</gene>
<keyword evidence="5" id="KW-1185">Reference proteome</keyword>
<comment type="caution">
    <text evidence="4">The sequence shown here is derived from an EMBL/GenBank/DDBJ whole genome shotgun (WGS) entry which is preliminary data.</text>
</comment>
<protein>
    <recommendedName>
        <fullName evidence="3">3-keto-alpha-glucoside-1,2-lyase/3-keto-2-hydroxy-glucal hydratase domain-containing protein</fullName>
    </recommendedName>
</protein>
<evidence type="ECO:0000259" key="3">
    <source>
        <dbReference type="Pfam" id="PF06439"/>
    </source>
</evidence>
<feature type="region of interest" description="Disordered" evidence="1">
    <location>
        <begin position="16"/>
        <end position="58"/>
    </location>
</feature>
<proteinExistence type="predicted"/>
<feature type="compositionally biased region" description="Low complexity" evidence="1">
    <location>
        <begin position="20"/>
        <end position="51"/>
    </location>
</feature>
<dbReference type="EMBL" id="WTPX01000108">
    <property type="protein sequence ID" value="NNJ26931.1"/>
    <property type="molecule type" value="Genomic_DNA"/>
</dbReference>
<feature type="domain" description="3-keto-alpha-glucoside-1,2-lyase/3-keto-2-hydroxy-glucal hydratase" evidence="3">
    <location>
        <begin position="59"/>
        <end position="235"/>
    </location>
</feature>